<keyword evidence="1" id="KW-0175">Coiled coil</keyword>
<dbReference type="AlphaFoldDB" id="A0A6C0BV02"/>
<accession>A0A6C0BV02</accession>
<feature type="coiled-coil region" evidence="1">
    <location>
        <begin position="210"/>
        <end position="249"/>
    </location>
</feature>
<protein>
    <submittedName>
        <fullName evidence="2">Uncharacterized protein</fullName>
    </submittedName>
</protein>
<proteinExistence type="predicted"/>
<reference evidence="2" key="1">
    <citation type="journal article" date="2020" name="Nature">
        <title>Giant virus diversity and host interactions through global metagenomics.</title>
        <authorList>
            <person name="Schulz F."/>
            <person name="Roux S."/>
            <person name="Paez-Espino D."/>
            <person name="Jungbluth S."/>
            <person name="Walsh D.A."/>
            <person name="Denef V.J."/>
            <person name="McMahon K.D."/>
            <person name="Konstantinidis K.T."/>
            <person name="Eloe-Fadrosh E.A."/>
            <person name="Kyrpides N.C."/>
            <person name="Woyke T."/>
        </authorList>
    </citation>
    <scope>NUCLEOTIDE SEQUENCE</scope>
    <source>
        <strain evidence="2">GVMAG-M-3300018428-35</strain>
    </source>
</reference>
<name>A0A6C0BV02_9ZZZZ</name>
<sequence length="250" mass="30093">MSVLKYDDINIKSINYDKPEKKGTYYYSSISYKKNPLLIQTPKMKCNSDISDILKNYTIDCESNNLDFNFYDFFLNLEERNVKETFRNNNSWFGKEIPLEMIDDMYKRTLKPVKKDNNPIFSFKVPTIKNKIQCHIYDQNKMVLDSEKINKDCELILILHIRGLKFLKQHYYCDCYISQIKLFTTKSEKFNILNECLIEDEEYQKEDIDIVDDEILNEMIQKEKEEKEKENMKKDIEKQILELKQKLDNL</sequence>
<evidence type="ECO:0000313" key="2">
    <source>
        <dbReference type="EMBL" id="QHS95389.1"/>
    </source>
</evidence>
<dbReference type="InterPro" id="IPR043804">
    <property type="entry name" value="DUF5871"/>
</dbReference>
<dbReference type="Pfam" id="PF19196">
    <property type="entry name" value="DUF5871"/>
    <property type="match status" value="1"/>
</dbReference>
<evidence type="ECO:0000256" key="1">
    <source>
        <dbReference type="SAM" id="Coils"/>
    </source>
</evidence>
<organism evidence="2">
    <name type="scientific">viral metagenome</name>
    <dbReference type="NCBI Taxonomy" id="1070528"/>
    <lineage>
        <taxon>unclassified sequences</taxon>
        <taxon>metagenomes</taxon>
        <taxon>organismal metagenomes</taxon>
    </lineage>
</organism>
<dbReference type="EMBL" id="MN739249">
    <property type="protein sequence ID" value="QHS95389.1"/>
    <property type="molecule type" value="Genomic_DNA"/>
</dbReference>